<feature type="region of interest" description="Disordered" evidence="1">
    <location>
        <begin position="806"/>
        <end position="846"/>
    </location>
</feature>
<feature type="compositionally biased region" description="Polar residues" evidence="1">
    <location>
        <begin position="940"/>
        <end position="952"/>
    </location>
</feature>
<reference evidence="2" key="1">
    <citation type="submission" date="2022-03" db="EMBL/GenBank/DDBJ databases">
        <authorList>
            <person name="Martin C."/>
        </authorList>
    </citation>
    <scope>NUCLEOTIDE SEQUENCE</scope>
</reference>
<gene>
    <name evidence="2" type="ORF">OFUS_LOCUS18984</name>
</gene>
<dbReference type="PROSITE" id="PS50106">
    <property type="entry name" value="PDZ"/>
    <property type="match status" value="3"/>
</dbReference>
<dbReference type="SUPFAM" id="SSF50156">
    <property type="entry name" value="PDZ domain-like"/>
    <property type="match status" value="3"/>
</dbReference>
<dbReference type="InterPro" id="IPR001478">
    <property type="entry name" value="PDZ"/>
</dbReference>
<feature type="region of interest" description="Disordered" evidence="1">
    <location>
        <begin position="704"/>
        <end position="735"/>
    </location>
</feature>
<feature type="compositionally biased region" description="Pro residues" evidence="1">
    <location>
        <begin position="954"/>
        <end position="969"/>
    </location>
</feature>
<name>A0A8J1UK55_OWEFU</name>
<dbReference type="InterPro" id="IPR041489">
    <property type="entry name" value="PDZ_6"/>
</dbReference>
<dbReference type="PANTHER" id="PTHR45725:SF3">
    <property type="entry name" value="DELPHILIN"/>
    <property type="match status" value="1"/>
</dbReference>
<proteinExistence type="predicted"/>
<evidence type="ECO:0000256" key="1">
    <source>
        <dbReference type="SAM" id="MobiDB-lite"/>
    </source>
</evidence>
<dbReference type="PANTHER" id="PTHR45725">
    <property type="entry name" value="FORMIN HOMOLOGY 2 FAMILY MEMBER"/>
    <property type="match status" value="1"/>
</dbReference>
<dbReference type="InterPro" id="IPR036034">
    <property type="entry name" value="PDZ_sf"/>
</dbReference>
<dbReference type="InterPro" id="IPR015425">
    <property type="entry name" value="FH2_Formin"/>
</dbReference>
<evidence type="ECO:0000313" key="2">
    <source>
        <dbReference type="EMBL" id="CAH1794247.1"/>
    </source>
</evidence>
<accession>A0A8J1UK55</accession>
<dbReference type="Gene3D" id="2.30.42.10">
    <property type="match status" value="3"/>
</dbReference>
<sequence length="1358" mass="151103">MSKAYMKRSSSPNKHWPTNYGFEIVGDGPSYVISVDHLSMAQQAGILPGDQLLEIDKHDVTNMSANAIKTLAKHSRTIPPALGVVSRMQYIELLPSRKYGYGINVYGDKPVYVEILTTSGPAYRGGLRTGDILLEANCRKVRRSDSVKPILNACTGKLTVGLIAIEINKKNMVPEGKYDVIRTAGSRVKKARELFKKMNNVLGADYEKKMAIVGVLKQYAEDRKVKLFSNSIMMLLKTQNQRKLLPEIRPFVPVKHRAVFDDILQHDPLQPYLEMTGTFSKSSGMAVQYDDKRTVNIDHSEGNFGFILRGHSPVYIESIEPGGPADRAGLLPGDCILKLNGLDVRRSAHTHVVKLLQCSGSSPSLDVVQLPDDGEALTGSESVLSSDTSSSSGDSSGWLSDITQIIDTDGKSFREKVEDLLTSKEKGHLKKSLLKYNIEKNIGDFVIEVSAILDTPSKKTMWGFIIPRLSTEHQKFIIQHINVPSGMLKDLLPGNILNIIENTERKVPYNSESTEVEFSLGNSGNSSWLLNLSKISHLGSFKQQLEYLLTSRERSQLKKALQFYSERRNVHNLLEDLVVILDTPSKRTLWYYIIPLLSEKHQHYSKKKLKLNKEKVKAGSAHAPVGYSTSESYQSALLSVSSFPSQLNSVRAGDKTPLIAAQEGDVMYSHGFTSDDLEKLVSENSLGSDQVSDIETFLTDDTDITDNKAPKKTHKSHRLKKKLLSKGDYDGSSGKESAAKLQKLMDYDRMHKSNSNITYNPLFESESMRSHITRVKEVCQQTSPAGTISHINNIAIQNNSLSSNASNQSLQMELSNASATTRDSSNTETQQNGRPSAKMHNAKRNSVSTGMQAGVVSAASAAIDAQVAIETHPKRNDRLSSQVQKMTIVEHPTEVSSNSENDSDTLFGSVKSVDSFNAKAMQALRTLDECVAGEGESDMEGQSSSEMSNITTAHPPPPPPPPPPAPAPPTAQEISVPAMNVKRINWEKLDIANVQNTVWGQLNDSEYLDDVLKYLELEQQFSTKKTKVSQSFREMQSKKQKVILNPKKAYNISIVLGHLKTPVPDIKQSLYKMDEDLLTPELLRQLLAYAPSSDEMDKYDGYTGKFDDLSKADQFVYQLSRVPGYMDRLKAMYFKASFAEKSEEIRQCLSCLKKASIELRQSKKMAKVLELVLAMGNYMNKGNQRVGEASAFRISFLTQLELTKTSDNKATFLHVLANAIYTKFPDMLPLIEDLPTVAEAAKVSGTVSSSQINQELLDLRKVLQEISTTLTSLGSHNYKCGVNDRFQEIMGRFINESSDEIQKLFTLQVSAHEEFTAMVQFYGENPKTTSTNEIFGIFADFITKFEKAHTHNLLYKKH</sequence>
<dbReference type="Pfam" id="PF00595">
    <property type="entry name" value="PDZ"/>
    <property type="match status" value="1"/>
</dbReference>
<dbReference type="SUPFAM" id="SSF101447">
    <property type="entry name" value="Formin homology 2 domain (FH2 domain)"/>
    <property type="match status" value="1"/>
</dbReference>
<feature type="compositionally biased region" description="Polar residues" evidence="1">
    <location>
        <begin position="812"/>
        <end position="834"/>
    </location>
</feature>
<protein>
    <submittedName>
        <fullName evidence="2">Uncharacterized protein</fullName>
    </submittedName>
</protein>
<dbReference type="Proteomes" id="UP000749559">
    <property type="component" value="Unassembled WGS sequence"/>
</dbReference>
<comment type="caution">
    <text evidence="2">The sequence shown here is derived from an EMBL/GenBank/DDBJ whole genome shotgun (WGS) entry which is preliminary data.</text>
</comment>
<dbReference type="Pfam" id="PF02181">
    <property type="entry name" value="FH2"/>
    <property type="match status" value="1"/>
</dbReference>
<feature type="compositionally biased region" description="Basic residues" evidence="1">
    <location>
        <begin position="710"/>
        <end position="724"/>
    </location>
</feature>
<keyword evidence="3" id="KW-1185">Reference proteome</keyword>
<evidence type="ECO:0000313" key="3">
    <source>
        <dbReference type="Proteomes" id="UP000749559"/>
    </source>
</evidence>
<dbReference type="InterPro" id="IPR051425">
    <property type="entry name" value="Formin_Homology"/>
</dbReference>
<dbReference type="OrthoDB" id="410721at2759"/>
<dbReference type="EMBL" id="CAIIXF020000009">
    <property type="protein sequence ID" value="CAH1794247.1"/>
    <property type="molecule type" value="Genomic_DNA"/>
</dbReference>
<dbReference type="PROSITE" id="PS51444">
    <property type="entry name" value="FH2"/>
    <property type="match status" value="1"/>
</dbReference>
<dbReference type="SMART" id="SM00228">
    <property type="entry name" value="PDZ"/>
    <property type="match status" value="3"/>
</dbReference>
<dbReference type="SMART" id="SM00498">
    <property type="entry name" value="FH2"/>
    <property type="match status" value="1"/>
</dbReference>
<dbReference type="Gene3D" id="1.20.1160.20">
    <property type="match status" value="3"/>
</dbReference>
<dbReference type="Pfam" id="PF17820">
    <property type="entry name" value="PDZ_6"/>
    <property type="match status" value="1"/>
</dbReference>
<dbReference type="Gene3D" id="1.20.58.2220">
    <property type="entry name" value="Formin, FH2 domain"/>
    <property type="match status" value="1"/>
</dbReference>
<organism evidence="2 3">
    <name type="scientific">Owenia fusiformis</name>
    <name type="common">Polychaete worm</name>
    <dbReference type="NCBI Taxonomy" id="6347"/>
    <lineage>
        <taxon>Eukaryota</taxon>
        <taxon>Metazoa</taxon>
        <taxon>Spiralia</taxon>
        <taxon>Lophotrochozoa</taxon>
        <taxon>Annelida</taxon>
        <taxon>Polychaeta</taxon>
        <taxon>Sedentaria</taxon>
        <taxon>Canalipalpata</taxon>
        <taxon>Sabellida</taxon>
        <taxon>Oweniida</taxon>
        <taxon>Oweniidae</taxon>
        <taxon>Owenia</taxon>
    </lineage>
</organism>
<dbReference type="InterPro" id="IPR042201">
    <property type="entry name" value="FH2_Formin_sf"/>
</dbReference>
<feature type="region of interest" description="Disordered" evidence="1">
    <location>
        <begin position="933"/>
        <end position="972"/>
    </location>
</feature>